<proteinExistence type="predicted"/>
<evidence type="ECO:0000313" key="1">
    <source>
        <dbReference type="EMBL" id="MBP1851096.1"/>
    </source>
</evidence>
<comment type="caution">
    <text evidence="1">The sequence shown here is derived from an EMBL/GenBank/DDBJ whole genome shotgun (WGS) entry which is preliminary data.</text>
</comment>
<reference evidence="1 2" key="1">
    <citation type="submission" date="2021-03" db="EMBL/GenBank/DDBJ databases">
        <title>Genomic Encyclopedia of Type Strains, Phase IV (KMG-IV): sequencing the most valuable type-strain genomes for metagenomic binning, comparative biology and taxonomic classification.</title>
        <authorList>
            <person name="Goeker M."/>
        </authorList>
    </citation>
    <scope>NUCLEOTIDE SEQUENCE [LARGE SCALE GENOMIC DNA]</scope>
    <source>
        <strain evidence="1 2">DSM 21600</strain>
    </source>
</reference>
<evidence type="ECO:0000313" key="2">
    <source>
        <dbReference type="Proteomes" id="UP000759443"/>
    </source>
</evidence>
<organism evidence="1 2">
    <name type="scientific">Rhizobium halophytocola</name>
    <dbReference type="NCBI Taxonomy" id="735519"/>
    <lineage>
        <taxon>Bacteria</taxon>
        <taxon>Pseudomonadati</taxon>
        <taxon>Pseudomonadota</taxon>
        <taxon>Alphaproteobacteria</taxon>
        <taxon>Hyphomicrobiales</taxon>
        <taxon>Rhizobiaceae</taxon>
        <taxon>Rhizobium/Agrobacterium group</taxon>
        <taxon>Rhizobium</taxon>
    </lineage>
</organism>
<sequence length="193" mass="20522">MALLGVCLSACVGAGFGTSVQPPIYDVREVAVIGQDTMPGALLAGTDRRVRASIESTRRLTPMERVVLTVKYQRYRAGGKTPGDPRAMAEFIVTAADIESGLPVAAGTFVVHARTGHPAWAAESLAEEAASRIRFAFSLRPPDIGEIARTEPSPMETRTVQTAYAPVGSGMPDETVFEVNPVTGQRRPLAASR</sequence>
<protein>
    <recommendedName>
        <fullName evidence="3">DUF3313 family protein</fullName>
    </recommendedName>
</protein>
<accession>A0ABS4DZH5</accession>
<dbReference type="Proteomes" id="UP000759443">
    <property type="component" value="Unassembled WGS sequence"/>
</dbReference>
<dbReference type="EMBL" id="JAGGJU010000006">
    <property type="protein sequence ID" value="MBP1851096.1"/>
    <property type="molecule type" value="Genomic_DNA"/>
</dbReference>
<keyword evidence="2" id="KW-1185">Reference proteome</keyword>
<evidence type="ECO:0008006" key="3">
    <source>
        <dbReference type="Google" id="ProtNLM"/>
    </source>
</evidence>
<gene>
    <name evidence="1" type="ORF">J2Z17_002539</name>
</gene>
<dbReference type="RefSeq" id="WP_209945460.1">
    <property type="nucleotide sequence ID" value="NZ_JAGGJU010000006.1"/>
</dbReference>
<name>A0ABS4DZH5_9HYPH</name>